<dbReference type="EMBL" id="CP036455">
    <property type="protein sequence ID" value="QBI54864.1"/>
    <property type="molecule type" value="Genomic_DNA"/>
</dbReference>
<dbReference type="RefSeq" id="WP_131098963.1">
    <property type="nucleotide sequence ID" value="NZ_CP036455.1"/>
</dbReference>
<dbReference type="OrthoDB" id="1366848at2"/>
<keyword evidence="3" id="KW-1185">Reference proteome</keyword>
<name>A0A4P6Q7D9_9ACTN</name>
<accession>A0A4P6Q7D9</accession>
<evidence type="ECO:0000256" key="1">
    <source>
        <dbReference type="SAM" id="MobiDB-lite"/>
    </source>
</evidence>
<dbReference type="AlphaFoldDB" id="A0A4P6Q7D9"/>
<protein>
    <submittedName>
        <fullName evidence="2">Uncharacterized protein</fullName>
    </submittedName>
</protein>
<dbReference type="KEGG" id="strr:EKD16_15450"/>
<sequence>MRIERERSTVLRATLHAHELAALMTAARYVALTSPDDVPEGARRRLAALLEDYDEQVRRLPSPTGQGPDPERGPPPGGGP</sequence>
<evidence type="ECO:0000313" key="2">
    <source>
        <dbReference type="EMBL" id="QBI54864.1"/>
    </source>
</evidence>
<dbReference type="Proteomes" id="UP000292235">
    <property type="component" value="Chromosome"/>
</dbReference>
<evidence type="ECO:0000313" key="3">
    <source>
        <dbReference type="Proteomes" id="UP000292235"/>
    </source>
</evidence>
<proteinExistence type="predicted"/>
<feature type="region of interest" description="Disordered" evidence="1">
    <location>
        <begin position="52"/>
        <end position="80"/>
    </location>
</feature>
<organism evidence="2 3">
    <name type="scientific">Streptomonospora litoralis</name>
    <dbReference type="NCBI Taxonomy" id="2498135"/>
    <lineage>
        <taxon>Bacteria</taxon>
        <taxon>Bacillati</taxon>
        <taxon>Actinomycetota</taxon>
        <taxon>Actinomycetes</taxon>
        <taxon>Streptosporangiales</taxon>
        <taxon>Nocardiopsidaceae</taxon>
        <taxon>Streptomonospora</taxon>
    </lineage>
</organism>
<gene>
    <name evidence="2" type="ORF">EKD16_15450</name>
</gene>
<reference evidence="2 3" key="1">
    <citation type="submission" date="2019-02" db="EMBL/GenBank/DDBJ databases">
        <authorList>
            <person name="Khodamoradi S."/>
            <person name="Hahnke R.L."/>
            <person name="Kaempfer P."/>
            <person name="Schumann P."/>
            <person name="Rohde M."/>
            <person name="Steinert M."/>
            <person name="Luzhetskyy A."/>
            <person name="Wink J."/>
            <person name="Ruckert C."/>
        </authorList>
    </citation>
    <scope>NUCLEOTIDE SEQUENCE [LARGE SCALE GENOMIC DNA]</scope>
    <source>
        <strain evidence="2 3">M2</strain>
    </source>
</reference>